<evidence type="ECO:0000259" key="8">
    <source>
        <dbReference type="Pfam" id="PF13877"/>
    </source>
</evidence>
<dbReference type="InterPro" id="IPR011990">
    <property type="entry name" value="TPR-like_helical_dom_sf"/>
</dbReference>
<dbReference type="PROSITE" id="PS50005">
    <property type="entry name" value="TPR"/>
    <property type="match status" value="2"/>
</dbReference>
<gene>
    <name evidence="9" type="ORF">QLX08_010181</name>
</gene>
<accession>A0AAW0ZDB2</accession>
<dbReference type="PANTHER" id="PTHR45984:SF1">
    <property type="entry name" value="SPAG1 AXONEMAL DYNEIN ASSEMBLY FACTOR"/>
    <property type="match status" value="1"/>
</dbReference>
<feature type="coiled-coil region" evidence="6">
    <location>
        <begin position="188"/>
        <end position="215"/>
    </location>
</feature>
<dbReference type="GO" id="GO:0005829">
    <property type="term" value="C:cytosol"/>
    <property type="evidence" value="ECO:0007669"/>
    <property type="project" value="TreeGrafter"/>
</dbReference>
<dbReference type="GO" id="GO:0031072">
    <property type="term" value="F:heat shock protein binding"/>
    <property type="evidence" value="ECO:0007669"/>
    <property type="project" value="TreeGrafter"/>
</dbReference>
<dbReference type="GO" id="GO:0006626">
    <property type="term" value="P:protein targeting to mitochondrion"/>
    <property type="evidence" value="ECO:0007669"/>
    <property type="project" value="TreeGrafter"/>
</dbReference>
<dbReference type="GO" id="GO:0005739">
    <property type="term" value="C:mitochondrion"/>
    <property type="evidence" value="ECO:0007669"/>
    <property type="project" value="TreeGrafter"/>
</dbReference>
<evidence type="ECO:0000256" key="7">
    <source>
        <dbReference type="SAM" id="MobiDB-lite"/>
    </source>
</evidence>
<evidence type="ECO:0000313" key="10">
    <source>
        <dbReference type="Proteomes" id="UP001432146"/>
    </source>
</evidence>
<keyword evidence="3" id="KW-0677">Repeat</keyword>
<dbReference type="SUPFAM" id="SSF48452">
    <property type="entry name" value="TPR-like"/>
    <property type="match status" value="1"/>
</dbReference>
<feature type="region of interest" description="Disordered" evidence="7">
    <location>
        <begin position="531"/>
        <end position="557"/>
    </location>
</feature>
<feature type="repeat" description="TPR" evidence="5">
    <location>
        <begin position="305"/>
        <end position="338"/>
    </location>
</feature>
<dbReference type="Gene3D" id="1.25.40.10">
    <property type="entry name" value="Tetratricopeptide repeat domain"/>
    <property type="match status" value="1"/>
</dbReference>
<keyword evidence="6" id="KW-0175">Coiled coil</keyword>
<feature type="region of interest" description="Disordered" evidence="7">
    <location>
        <begin position="448"/>
        <end position="476"/>
    </location>
</feature>
<evidence type="ECO:0000256" key="3">
    <source>
        <dbReference type="ARBA" id="ARBA00022737"/>
    </source>
</evidence>
<dbReference type="PANTHER" id="PTHR45984">
    <property type="entry name" value="RNA (RNA) POLYMERASE II ASSOCIATED PROTEIN HOMOLOG"/>
    <property type="match status" value="1"/>
</dbReference>
<dbReference type="EMBL" id="JAWNGG020000256">
    <property type="protein sequence ID" value="KAK9295506.1"/>
    <property type="molecule type" value="Genomic_DNA"/>
</dbReference>
<feature type="domain" description="RNA-polymerase II-associated protein 3-like C-terminal" evidence="8">
    <location>
        <begin position="591"/>
        <end position="680"/>
    </location>
</feature>
<keyword evidence="10" id="KW-1185">Reference proteome</keyword>
<dbReference type="InterPro" id="IPR019734">
    <property type="entry name" value="TPR_rpt"/>
</dbReference>
<keyword evidence="4 5" id="KW-0802">TPR repeat</keyword>
<dbReference type="Proteomes" id="UP001432146">
    <property type="component" value="Unassembled WGS sequence"/>
</dbReference>
<feature type="compositionally biased region" description="Polar residues" evidence="7">
    <location>
        <begin position="531"/>
        <end position="556"/>
    </location>
</feature>
<comment type="subcellular location">
    <subcellularLocation>
        <location evidence="1">Cytoplasm</location>
    </subcellularLocation>
</comment>
<feature type="repeat" description="TPR" evidence="5">
    <location>
        <begin position="238"/>
        <end position="271"/>
    </location>
</feature>
<comment type="caution">
    <text evidence="9">The sequence shown here is derived from an EMBL/GenBank/DDBJ whole genome shotgun (WGS) entry which is preliminary data.</text>
</comment>
<dbReference type="InterPro" id="IPR051982">
    <property type="entry name" value="CiliaryAsmbly_MitoImport"/>
</dbReference>
<evidence type="ECO:0000256" key="6">
    <source>
        <dbReference type="SAM" id="Coils"/>
    </source>
</evidence>
<proteinExistence type="predicted"/>
<feature type="compositionally biased region" description="Low complexity" evidence="7">
    <location>
        <begin position="450"/>
        <end position="461"/>
    </location>
</feature>
<evidence type="ECO:0000313" key="9">
    <source>
        <dbReference type="EMBL" id="KAK9295506.1"/>
    </source>
</evidence>
<evidence type="ECO:0000256" key="5">
    <source>
        <dbReference type="PROSITE-ProRule" id="PRU00339"/>
    </source>
</evidence>
<evidence type="ECO:0000256" key="4">
    <source>
        <dbReference type="ARBA" id="ARBA00022803"/>
    </source>
</evidence>
<evidence type="ECO:0000256" key="2">
    <source>
        <dbReference type="ARBA" id="ARBA00022490"/>
    </source>
</evidence>
<keyword evidence="2" id="KW-0963">Cytoplasm</keyword>
<dbReference type="InterPro" id="IPR025986">
    <property type="entry name" value="RPAP3-like_C"/>
</dbReference>
<dbReference type="SMART" id="SM00028">
    <property type="entry name" value="TPR"/>
    <property type="match status" value="3"/>
</dbReference>
<evidence type="ECO:0000256" key="1">
    <source>
        <dbReference type="ARBA" id="ARBA00004496"/>
    </source>
</evidence>
<protein>
    <recommendedName>
        <fullName evidence="8">RNA-polymerase II-associated protein 3-like C-terminal domain-containing protein</fullName>
    </recommendedName>
</protein>
<reference evidence="9 10" key="1">
    <citation type="submission" date="2024-05" db="EMBL/GenBank/DDBJ databases">
        <title>The nuclear and mitochondrial genome assemblies of Tetragonisca angustula (Apidae: Meliponini), a tiny yet remarkable pollinator in the Neotropics.</title>
        <authorList>
            <person name="Ferrari R."/>
            <person name="Ricardo P.C."/>
            <person name="Dias F.C."/>
            <person name="Araujo N.S."/>
            <person name="Soares D.O."/>
            <person name="Zhou Q.-S."/>
            <person name="Zhu C.-D."/>
            <person name="Coutinho L."/>
            <person name="Airas M.C."/>
            <person name="Batista T.M."/>
        </authorList>
    </citation>
    <scope>NUCLEOTIDE SEQUENCE [LARGE SCALE GENOMIC DNA]</scope>
    <source>
        <strain evidence="9">ASF017062</strain>
        <tissue evidence="9">Abdomen</tissue>
    </source>
</reference>
<dbReference type="Pfam" id="PF13877">
    <property type="entry name" value="RPAP3_C"/>
    <property type="match status" value="1"/>
</dbReference>
<dbReference type="AlphaFoldDB" id="A0AAW0ZDB2"/>
<name>A0AAW0ZDB2_9HYME</name>
<feature type="compositionally biased region" description="Polar residues" evidence="7">
    <location>
        <begin position="462"/>
        <end position="476"/>
    </location>
</feature>
<organism evidence="9 10">
    <name type="scientific">Tetragonisca angustula</name>
    <dbReference type="NCBI Taxonomy" id="166442"/>
    <lineage>
        <taxon>Eukaryota</taxon>
        <taxon>Metazoa</taxon>
        <taxon>Ecdysozoa</taxon>
        <taxon>Arthropoda</taxon>
        <taxon>Hexapoda</taxon>
        <taxon>Insecta</taxon>
        <taxon>Pterygota</taxon>
        <taxon>Neoptera</taxon>
        <taxon>Endopterygota</taxon>
        <taxon>Hymenoptera</taxon>
        <taxon>Apocrita</taxon>
        <taxon>Aculeata</taxon>
        <taxon>Apoidea</taxon>
        <taxon>Anthophila</taxon>
        <taxon>Apidae</taxon>
        <taxon>Tetragonisca</taxon>
    </lineage>
</organism>
<sequence length="707" mass="81052">METTPYQGISSGIMVETDTDVVRNAKIGQKSLLERYDIPVEHLSYEYISECTNAKKLERIVTILRSGEEGYYPDLTKHAENRLSVIKPTSIILRKSEPILKRNMLKPNECKEIDKDINDWMSEMQIREKDLEEGKAAILDSPVTPDIRQFKEEFVKKNSITNSKNGKNKRIRSCDYAAWDKYDVDTELNKIDIQDEQQKAEVKRLQQNKKEIVQKKKLEKHTIINKSTLTGTELDVMAEQEREKGNEAFRAGDYEEALEHYNTSIKMNSNITTYNNRAITYIKLQRYEDALNDCNVVLSVEYTNIKALLRRAVSLDHLGKSSQALVDYEAALKVEPNNAMAIAGVKKLRKPCESKKIRMTIKEEKTENINKKPTSNEIEEIKSYIPQFGSKLNLSSSICYCDKAPGPSQNLKPRPHIKAEYCLENDDIKTTVKSSKISEIVQNVSTEDLVSPPNNCSSNVSKVTQEKSNPTSAMKQKSIFSFTKPPARTNSVVIEELPSEFNNNDANVKTKSNETVANKSKFNAEVANKNMSNKQVRTSDTKNLNKNNEQSDNLNNKCYKMSPRKVEVADKYKNKTSKSEKYISKDFDNIENGYEFMRIWRSLKNDTDLEVYAQLLRSLDTNKLSSSNELDGNMFSIILHCLERHFCTSNDTELLNNFLTSLCQVKRFSIVNMFMSNEDKRVVRNILNFLQEHGISEVSSLRQIYCI</sequence>